<keyword evidence="1" id="KW-0812">Transmembrane</keyword>
<dbReference type="EMBL" id="LAZR01050444">
    <property type="protein sequence ID" value="KKK87345.1"/>
    <property type="molecule type" value="Genomic_DNA"/>
</dbReference>
<feature type="transmembrane region" description="Helical" evidence="1">
    <location>
        <begin position="43"/>
        <end position="61"/>
    </location>
</feature>
<keyword evidence="1" id="KW-1133">Transmembrane helix</keyword>
<name>A0A0F8ZMY0_9ZZZZ</name>
<dbReference type="AlphaFoldDB" id="A0A0F8ZMY0"/>
<keyword evidence="1" id="KW-0472">Membrane</keyword>
<accession>A0A0F8ZMY0</accession>
<gene>
    <name evidence="2" type="ORF">LCGC14_2754180</name>
</gene>
<reference evidence="2" key="1">
    <citation type="journal article" date="2015" name="Nature">
        <title>Complex archaea that bridge the gap between prokaryotes and eukaryotes.</title>
        <authorList>
            <person name="Spang A."/>
            <person name="Saw J.H."/>
            <person name="Jorgensen S.L."/>
            <person name="Zaremba-Niedzwiedzka K."/>
            <person name="Martijn J."/>
            <person name="Lind A.E."/>
            <person name="van Eijk R."/>
            <person name="Schleper C."/>
            <person name="Guy L."/>
            <person name="Ettema T.J."/>
        </authorList>
    </citation>
    <scope>NUCLEOTIDE SEQUENCE</scope>
</reference>
<comment type="caution">
    <text evidence="2">The sequence shown here is derived from an EMBL/GenBank/DDBJ whole genome shotgun (WGS) entry which is preliminary data.</text>
</comment>
<sequence length="62" mass="6988">AWNKGISSNGNQWILITIVNKFLKVFIEVCTFIGTIVGFYELWLVKSANAIVLANLLMLVFL</sequence>
<organism evidence="2">
    <name type="scientific">marine sediment metagenome</name>
    <dbReference type="NCBI Taxonomy" id="412755"/>
    <lineage>
        <taxon>unclassified sequences</taxon>
        <taxon>metagenomes</taxon>
        <taxon>ecological metagenomes</taxon>
    </lineage>
</organism>
<evidence type="ECO:0000256" key="1">
    <source>
        <dbReference type="SAM" id="Phobius"/>
    </source>
</evidence>
<feature type="non-terminal residue" evidence="2">
    <location>
        <position position="1"/>
    </location>
</feature>
<proteinExistence type="predicted"/>
<protein>
    <submittedName>
        <fullName evidence="2">Uncharacterized protein</fullName>
    </submittedName>
</protein>
<feature type="transmembrane region" description="Helical" evidence="1">
    <location>
        <begin position="12"/>
        <end position="37"/>
    </location>
</feature>
<evidence type="ECO:0000313" key="2">
    <source>
        <dbReference type="EMBL" id="KKK87345.1"/>
    </source>
</evidence>